<sequence>MMISIIFATHFQSCNCNQRSSRGIRQRHLGKPRNIGHKSYVILLPKPEALQPSPNTLFTIQTHHRPTDLLLWSRNGSEGQDSSQEFVQCQHDEVSQDADPLYVPSPSKESHLVTQSDKQFST</sequence>
<feature type="region of interest" description="Disordered" evidence="1">
    <location>
        <begin position="94"/>
        <end position="122"/>
    </location>
</feature>
<dbReference type="EMBL" id="JARQZJ010000121">
    <property type="protein sequence ID" value="KAK9888226.1"/>
    <property type="molecule type" value="Genomic_DNA"/>
</dbReference>
<comment type="caution">
    <text evidence="2">The sequence shown here is derived from an EMBL/GenBank/DDBJ whole genome shotgun (WGS) entry which is preliminary data.</text>
</comment>
<dbReference type="Proteomes" id="UP001431783">
    <property type="component" value="Unassembled WGS sequence"/>
</dbReference>
<organism evidence="2 3">
    <name type="scientific">Henosepilachna vigintioctopunctata</name>
    <dbReference type="NCBI Taxonomy" id="420089"/>
    <lineage>
        <taxon>Eukaryota</taxon>
        <taxon>Metazoa</taxon>
        <taxon>Ecdysozoa</taxon>
        <taxon>Arthropoda</taxon>
        <taxon>Hexapoda</taxon>
        <taxon>Insecta</taxon>
        <taxon>Pterygota</taxon>
        <taxon>Neoptera</taxon>
        <taxon>Endopterygota</taxon>
        <taxon>Coleoptera</taxon>
        <taxon>Polyphaga</taxon>
        <taxon>Cucujiformia</taxon>
        <taxon>Coccinelloidea</taxon>
        <taxon>Coccinellidae</taxon>
        <taxon>Epilachninae</taxon>
        <taxon>Epilachnini</taxon>
        <taxon>Henosepilachna</taxon>
    </lineage>
</organism>
<keyword evidence="3" id="KW-1185">Reference proteome</keyword>
<evidence type="ECO:0000313" key="2">
    <source>
        <dbReference type="EMBL" id="KAK9888226.1"/>
    </source>
</evidence>
<reference evidence="2 3" key="1">
    <citation type="submission" date="2023-03" db="EMBL/GenBank/DDBJ databases">
        <title>Genome insight into feeding habits of ladybird beetles.</title>
        <authorList>
            <person name="Li H.-S."/>
            <person name="Huang Y.-H."/>
            <person name="Pang H."/>
        </authorList>
    </citation>
    <scope>NUCLEOTIDE SEQUENCE [LARGE SCALE GENOMIC DNA]</scope>
    <source>
        <strain evidence="2">SYSU_2023b</strain>
        <tissue evidence="2">Whole body</tissue>
    </source>
</reference>
<gene>
    <name evidence="2" type="ORF">WA026_000494</name>
</gene>
<evidence type="ECO:0000256" key="1">
    <source>
        <dbReference type="SAM" id="MobiDB-lite"/>
    </source>
</evidence>
<evidence type="ECO:0000313" key="3">
    <source>
        <dbReference type="Proteomes" id="UP001431783"/>
    </source>
</evidence>
<accession>A0AAW1V7S0</accession>
<feature type="compositionally biased region" description="Polar residues" evidence="1">
    <location>
        <begin position="112"/>
        <end position="122"/>
    </location>
</feature>
<dbReference type="AlphaFoldDB" id="A0AAW1V7S0"/>
<name>A0AAW1V7S0_9CUCU</name>
<proteinExistence type="predicted"/>
<protein>
    <submittedName>
        <fullName evidence="2">Uncharacterized protein</fullName>
    </submittedName>
</protein>